<reference evidence="6 7" key="1">
    <citation type="submission" date="2018-08" db="EMBL/GenBank/DDBJ databases">
        <title>Bacillus chawlae sp. nov., Bacillus glennii sp. nov., and Bacillus saganii sp. nov. Isolated from the Vehicle Assembly Building at Kennedy Space Center where the Viking Spacecraft were Assembled.</title>
        <authorList>
            <person name="Seuylemezian A."/>
            <person name="Vaishampayan P."/>
        </authorList>
    </citation>
    <scope>NUCLEOTIDE SEQUENCE [LARGE SCALE GENOMIC DNA]</scope>
    <source>
        <strain evidence="6 7">V47-23a</strain>
    </source>
</reference>
<keyword evidence="3" id="KW-0285">Flavoprotein</keyword>
<comment type="cofactor">
    <cofactor evidence="1">
        <name>FAD</name>
        <dbReference type="ChEBI" id="CHEBI:57692"/>
    </cofactor>
</comment>
<gene>
    <name evidence="6" type="ORF">D0469_17080</name>
</gene>
<sequence length="306" mass="33163">MKLLDCIIIGGGLAGLQAAIQLGRYKHDTLVIDSNSGRSTLCHCYHNILGYPNGVSGDELRRLGREHASQYNISFTEDFAVSLQRDGDSFAVQTEKQKTYSAKTILLATGIKDNIPPIKNLKPCLGHTVYLCPDCDGYEIKNKRTIVLGSGNSGAGMAIGLDYWTKDLIFLNHDSAPIDTALLEKLKQNNIECIDGAIQEVIAEDGSSFKGVILENGRTVEGDRGFISFGGNSVNTDLAKQISVEIDNDNKHVVVNPRTKETSVSGVWAAGDMTVHSEQAAIAMGDGLQAAIWIHKTLLKKEEDLS</sequence>
<proteinExistence type="predicted"/>
<protein>
    <submittedName>
        <fullName evidence="6">NAD(P)/FAD-dependent oxidoreductase</fullName>
    </submittedName>
</protein>
<dbReference type="PRINTS" id="PR00469">
    <property type="entry name" value="PNDRDTASEII"/>
</dbReference>
<evidence type="ECO:0000256" key="1">
    <source>
        <dbReference type="ARBA" id="ARBA00001974"/>
    </source>
</evidence>
<evidence type="ECO:0000256" key="3">
    <source>
        <dbReference type="ARBA" id="ARBA00022630"/>
    </source>
</evidence>
<evidence type="ECO:0000259" key="5">
    <source>
        <dbReference type="Pfam" id="PF07992"/>
    </source>
</evidence>
<dbReference type="RefSeq" id="WP_117327934.1">
    <property type="nucleotide sequence ID" value="NZ_QVTE01000051.1"/>
</dbReference>
<keyword evidence="4" id="KW-0560">Oxidoreductase</keyword>
<dbReference type="AlphaFoldDB" id="A0A372LJ18"/>
<name>A0A372LJ18_9BACI</name>
<keyword evidence="7" id="KW-1185">Reference proteome</keyword>
<dbReference type="InterPro" id="IPR036188">
    <property type="entry name" value="FAD/NAD-bd_sf"/>
</dbReference>
<evidence type="ECO:0000313" key="6">
    <source>
        <dbReference type="EMBL" id="RFU66350.1"/>
    </source>
</evidence>
<dbReference type="SUPFAM" id="SSF51905">
    <property type="entry name" value="FAD/NAD(P)-binding domain"/>
    <property type="match status" value="1"/>
</dbReference>
<dbReference type="GO" id="GO:0016491">
    <property type="term" value="F:oxidoreductase activity"/>
    <property type="evidence" value="ECO:0007669"/>
    <property type="project" value="UniProtKB-KW"/>
</dbReference>
<comment type="subunit">
    <text evidence="2">Homodimer.</text>
</comment>
<evidence type="ECO:0000256" key="4">
    <source>
        <dbReference type="ARBA" id="ARBA00023002"/>
    </source>
</evidence>
<comment type="caution">
    <text evidence="6">The sequence shown here is derived from an EMBL/GenBank/DDBJ whole genome shotgun (WGS) entry which is preliminary data.</text>
</comment>
<evidence type="ECO:0000313" key="7">
    <source>
        <dbReference type="Proteomes" id="UP000264541"/>
    </source>
</evidence>
<dbReference type="InterPro" id="IPR050097">
    <property type="entry name" value="Ferredoxin-NADP_redctase_2"/>
</dbReference>
<dbReference type="PRINTS" id="PR00368">
    <property type="entry name" value="FADPNR"/>
</dbReference>
<accession>A0A372LJ18</accession>
<dbReference type="Pfam" id="PF07992">
    <property type="entry name" value="Pyr_redox_2"/>
    <property type="match status" value="1"/>
</dbReference>
<dbReference type="OrthoDB" id="9806179at2"/>
<dbReference type="Gene3D" id="3.50.50.60">
    <property type="entry name" value="FAD/NAD(P)-binding domain"/>
    <property type="match status" value="2"/>
</dbReference>
<feature type="domain" description="FAD/NAD(P)-binding" evidence="5">
    <location>
        <begin position="5"/>
        <end position="287"/>
    </location>
</feature>
<dbReference type="InterPro" id="IPR023753">
    <property type="entry name" value="FAD/NAD-binding_dom"/>
</dbReference>
<dbReference type="PANTHER" id="PTHR48105">
    <property type="entry name" value="THIOREDOXIN REDUCTASE 1-RELATED-RELATED"/>
    <property type="match status" value="1"/>
</dbReference>
<dbReference type="EMBL" id="QVTE01000051">
    <property type="protein sequence ID" value="RFU66350.1"/>
    <property type="molecule type" value="Genomic_DNA"/>
</dbReference>
<organism evidence="6 7">
    <name type="scientific">Peribacillus saganii</name>
    <dbReference type="NCBI Taxonomy" id="2303992"/>
    <lineage>
        <taxon>Bacteria</taxon>
        <taxon>Bacillati</taxon>
        <taxon>Bacillota</taxon>
        <taxon>Bacilli</taxon>
        <taxon>Bacillales</taxon>
        <taxon>Bacillaceae</taxon>
        <taxon>Peribacillus</taxon>
    </lineage>
</organism>
<evidence type="ECO:0000256" key="2">
    <source>
        <dbReference type="ARBA" id="ARBA00011738"/>
    </source>
</evidence>
<dbReference type="Proteomes" id="UP000264541">
    <property type="component" value="Unassembled WGS sequence"/>
</dbReference>